<proteinExistence type="predicted"/>
<feature type="compositionally biased region" description="Low complexity" evidence="1">
    <location>
        <begin position="209"/>
        <end position="218"/>
    </location>
</feature>
<feature type="compositionally biased region" description="Pro residues" evidence="1">
    <location>
        <begin position="29"/>
        <end position="41"/>
    </location>
</feature>
<feature type="region of interest" description="Disordered" evidence="1">
    <location>
        <begin position="1"/>
        <end position="122"/>
    </location>
</feature>
<organism evidence="2 3">
    <name type="scientific">Saguinus oedipus</name>
    <name type="common">Cotton-top tamarin</name>
    <name type="synonym">Oedipomidas oedipus</name>
    <dbReference type="NCBI Taxonomy" id="9490"/>
    <lineage>
        <taxon>Eukaryota</taxon>
        <taxon>Metazoa</taxon>
        <taxon>Chordata</taxon>
        <taxon>Craniata</taxon>
        <taxon>Vertebrata</taxon>
        <taxon>Euteleostomi</taxon>
        <taxon>Mammalia</taxon>
        <taxon>Eutheria</taxon>
        <taxon>Euarchontoglires</taxon>
        <taxon>Primates</taxon>
        <taxon>Haplorrhini</taxon>
        <taxon>Platyrrhini</taxon>
        <taxon>Cebidae</taxon>
        <taxon>Callitrichinae</taxon>
        <taxon>Saguinus</taxon>
    </lineage>
</organism>
<feature type="compositionally biased region" description="Pro residues" evidence="1">
    <location>
        <begin position="76"/>
        <end position="85"/>
    </location>
</feature>
<feature type="compositionally biased region" description="Basic residues" evidence="1">
    <location>
        <begin position="421"/>
        <end position="433"/>
    </location>
</feature>
<feature type="compositionally biased region" description="Polar residues" evidence="1">
    <location>
        <begin position="449"/>
        <end position="458"/>
    </location>
</feature>
<accession>A0ABQ9WHS6</accession>
<dbReference type="Proteomes" id="UP001266305">
    <property type="component" value="Unassembled WGS sequence"/>
</dbReference>
<feature type="compositionally biased region" description="Basic residues" evidence="1">
    <location>
        <begin position="1"/>
        <end position="10"/>
    </location>
</feature>
<feature type="compositionally biased region" description="Low complexity" evidence="1">
    <location>
        <begin position="13"/>
        <end position="28"/>
    </location>
</feature>
<evidence type="ECO:0000313" key="2">
    <source>
        <dbReference type="EMBL" id="KAK2120846.1"/>
    </source>
</evidence>
<name>A0ABQ9WHS6_SAGOE</name>
<protein>
    <submittedName>
        <fullName evidence="2">Uncharacterized protein</fullName>
    </submittedName>
</protein>
<dbReference type="PANTHER" id="PTHR32061">
    <property type="entry name" value="NMDA RECEPTOR SYNAPTONUCLEAR SIGNALING AND NEURONAL MIGRATION FACTOR"/>
    <property type="match status" value="1"/>
</dbReference>
<sequence>MGAAASRRRALRSEAMSSCGECGGAACPGPRPEPPTPPESAPAPRRFPGSRAPASHTAEPSQCFASRAPSWGFSPRLPPPGPLPCPTLASGSGTASVPQGTAAAGPRDPSPRADGQAPGLQACPGRTRTKGAWAHDAEGLAGDGNPGSCCSPAFGRVVPWPLTVPSLSTLRAARAFGEYLSQSHPESRNGAGALPGWLPHIPCPPCPSPRSSSQRSSPWHPPRLGRWHGNRPPGSPRAGTTASGGQLVGGGGKLAPDKRCDHRLGGGLPVPTRQDRTQVAWSHPAPTHMQRLQGQIGRLGFGQRQPLAEARCPLGVSCLRPAMKPAGGSQELQAHLLSLPDHLLADAYSGHDGSPEMQPAPQNKRRLSLVSNGCYEGSLSEEPGIRKPAGEGPQPRVYTISGEPALLPSPEAEAIELAVVKGRRQRHPHHHSQPLRASPGGSREDVSRPCQSWAGSRQGSKECPGCAPLAPGPTPRAFGLDPPPLPEASGRRKKLERMHSVDRVSACQRTQDSGLNPPAPAAAPTLHELWAPSPQQNPPGLMVHFGPARTRSIKKCFPEEGAWEDLKGYVGRKHSLIGRLCCPLRVLESCWGPARQWAPFSSIVELCLTESHSFLAPGKGCGGPGMGTVLSKVVSSLSEGLQLEHGGCRGNRHMFSPGLLGTDHHFKGMFLKLRVAKGKIKPKKSKCQVTKNVVLVSEQQALEHCPLALCRDATLRQPPPTRPGCRLLLTPDSEVGERLLKPLLHPSHHSFLSLSDDTPIRTWFPKENGKHNYASVSFVPTTRGQAGWPFSADQEAPLFPSLWAYQGRLLLNSLKYLCSARPARASWLDALSPPMAGAQPAPVLWSADLAQGCS</sequence>
<gene>
    <name evidence="2" type="ORF">P7K49_002232</name>
</gene>
<evidence type="ECO:0000256" key="1">
    <source>
        <dbReference type="SAM" id="MobiDB-lite"/>
    </source>
</evidence>
<feature type="region of interest" description="Disordered" evidence="1">
    <location>
        <begin position="421"/>
        <end position="482"/>
    </location>
</feature>
<evidence type="ECO:0000313" key="3">
    <source>
        <dbReference type="Proteomes" id="UP001266305"/>
    </source>
</evidence>
<feature type="region of interest" description="Disordered" evidence="1">
    <location>
        <begin position="205"/>
        <end position="257"/>
    </location>
</feature>
<dbReference type="InterPro" id="IPR033374">
    <property type="entry name" value="NSMF"/>
</dbReference>
<dbReference type="EMBL" id="JASSZA010000001">
    <property type="protein sequence ID" value="KAK2120846.1"/>
    <property type="molecule type" value="Genomic_DNA"/>
</dbReference>
<comment type="caution">
    <text evidence="2">The sequence shown here is derived from an EMBL/GenBank/DDBJ whole genome shotgun (WGS) entry which is preliminary data.</text>
</comment>
<reference evidence="2 3" key="1">
    <citation type="submission" date="2023-05" db="EMBL/GenBank/DDBJ databases">
        <title>B98-5 Cell Line De Novo Hybrid Assembly: An Optical Mapping Approach.</title>
        <authorList>
            <person name="Kananen K."/>
            <person name="Auerbach J.A."/>
            <person name="Kautto E."/>
            <person name="Blachly J.S."/>
        </authorList>
    </citation>
    <scope>NUCLEOTIDE SEQUENCE [LARGE SCALE GENOMIC DNA]</scope>
    <source>
        <strain evidence="2">B95-8</strain>
        <tissue evidence="2">Cell line</tissue>
    </source>
</reference>
<keyword evidence="3" id="KW-1185">Reference proteome</keyword>
<feature type="compositionally biased region" description="Polar residues" evidence="1">
    <location>
        <begin position="89"/>
        <end position="99"/>
    </location>
</feature>